<dbReference type="RefSeq" id="WP_115623161.1">
    <property type="nucleotide sequence ID" value="NZ_AP031439.1"/>
</dbReference>
<evidence type="ECO:0000259" key="1">
    <source>
        <dbReference type="PROSITE" id="PS51746"/>
    </source>
</evidence>
<dbReference type="PANTHER" id="PTHR13832">
    <property type="entry name" value="PROTEIN PHOSPHATASE 2C"/>
    <property type="match status" value="1"/>
</dbReference>
<dbReference type="InterPro" id="IPR015655">
    <property type="entry name" value="PP2C"/>
</dbReference>
<dbReference type="InterPro" id="IPR001932">
    <property type="entry name" value="PPM-type_phosphatase-like_dom"/>
</dbReference>
<dbReference type="CDD" id="cd00143">
    <property type="entry name" value="PP2Cc"/>
    <property type="match status" value="1"/>
</dbReference>
<dbReference type="EMBL" id="CP035945">
    <property type="protein sequence ID" value="QBE99363.1"/>
    <property type="molecule type" value="Genomic_DNA"/>
</dbReference>
<dbReference type="PROSITE" id="PS51746">
    <property type="entry name" value="PPM_2"/>
    <property type="match status" value="1"/>
</dbReference>
<dbReference type="KEGG" id="bpro:PMF13cell1_04937"/>
<dbReference type="NCBIfam" id="NF033484">
    <property type="entry name" value="Stp1_PP2C_phos"/>
    <property type="match status" value="1"/>
</dbReference>
<keyword evidence="2" id="KW-0378">Hydrolase</keyword>
<dbReference type="SUPFAM" id="SSF81606">
    <property type="entry name" value="PP2C-like"/>
    <property type="match status" value="1"/>
</dbReference>
<dbReference type="Pfam" id="PF13672">
    <property type="entry name" value="PP2C_2"/>
    <property type="match status" value="1"/>
</dbReference>
<reference evidence="2 3" key="1">
    <citation type="submission" date="2019-01" db="EMBL/GenBank/DDBJ databases">
        <title>PMF-metabolizing Aryl O-demethylase.</title>
        <authorList>
            <person name="Kim M."/>
        </authorList>
    </citation>
    <scope>NUCLEOTIDE SEQUENCE [LARGE SCALE GENOMIC DNA]</scope>
    <source>
        <strain evidence="2 3">PMF1</strain>
    </source>
</reference>
<sequence length="248" mass="27122">MKSYSITDVGQKRTVNQDFVFTSETPVGNLPNLFVVADGMGGHKAGDFASSYAVEVLLSTIREDENSNPVKIIRAAIETANTQLLREASDNEAMSGMGTTMVLVTIVGHYAYVANVGDSRLYLIDENKISQITKDHSLVEEMVRMGEISRDDARNHPDKNIITRALGAGRDVDVDFFDVRLTPGDILLLCSDGLSNMVPDEDIRQVILTSETLEEAGRRLVSMANDNGGRDNIAVVLVEPETKEVEVC</sequence>
<name>A0A4P6M6X0_9FIRM</name>
<dbReference type="SMART" id="SM00332">
    <property type="entry name" value="PP2Cc"/>
    <property type="match status" value="1"/>
</dbReference>
<organism evidence="2 3">
    <name type="scientific">Blautia producta</name>
    <dbReference type="NCBI Taxonomy" id="33035"/>
    <lineage>
        <taxon>Bacteria</taxon>
        <taxon>Bacillati</taxon>
        <taxon>Bacillota</taxon>
        <taxon>Clostridia</taxon>
        <taxon>Lachnospirales</taxon>
        <taxon>Lachnospiraceae</taxon>
        <taxon>Blautia</taxon>
    </lineage>
</organism>
<dbReference type="PANTHER" id="PTHR13832:SF827">
    <property type="entry name" value="PROTEIN PHOSPHATASE 1L"/>
    <property type="match status" value="1"/>
</dbReference>
<dbReference type="InterPro" id="IPR036457">
    <property type="entry name" value="PPM-type-like_dom_sf"/>
</dbReference>
<dbReference type="AlphaFoldDB" id="A0A4P6M6X0"/>
<dbReference type="GO" id="GO:0004722">
    <property type="term" value="F:protein serine/threonine phosphatase activity"/>
    <property type="evidence" value="ECO:0007669"/>
    <property type="project" value="UniProtKB-EC"/>
</dbReference>
<dbReference type="EC" id="3.1.3.16" evidence="2"/>
<dbReference type="Proteomes" id="UP000289794">
    <property type="component" value="Chromosome"/>
</dbReference>
<protein>
    <submittedName>
        <fullName evidence="2">Serine/threonine phosphatase stp</fullName>
        <ecNumber evidence="2">3.1.3.16</ecNumber>
    </submittedName>
</protein>
<gene>
    <name evidence="2" type="primary">stp</name>
    <name evidence="2" type="ORF">PMF13cell1_04937</name>
</gene>
<dbReference type="SMART" id="SM00331">
    <property type="entry name" value="PP2C_SIG"/>
    <property type="match status" value="1"/>
</dbReference>
<dbReference type="Gene3D" id="3.60.40.10">
    <property type="entry name" value="PPM-type phosphatase domain"/>
    <property type="match status" value="1"/>
</dbReference>
<proteinExistence type="predicted"/>
<accession>A0A4P6M6X0</accession>
<evidence type="ECO:0000313" key="3">
    <source>
        <dbReference type="Proteomes" id="UP000289794"/>
    </source>
</evidence>
<evidence type="ECO:0000313" key="2">
    <source>
        <dbReference type="EMBL" id="QBE99363.1"/>
    </source>
</evidence>
<feature type="domain" description="PPM-type phosphatase" evidence="1">
    <location>
        <begin position="3"/>
        <end position="240"/>
    </location>
</feature>